<feature type="transmembrane region" description="Helical" evidence="2">
    <location>
        <begin position="45"/>
        <end position="64"/>
    </location>
</feature>
<evidence type="ECO:0000256" key="1">
    <source>
        <dbReference type="SAM" id="MobiDB-lite"/>
    </source>
</evidence>
<evidence type="ECO:0000256" key="2">
    <source>
        <dbReference type="SAM" id="Phobius"/>
    </source>
</evidence>
<dbReference type="Proteomes" id="UP000316621">
    <property type="component" value="Chromosome 9"/>
</dbReference>
<reference evidence="3 4" key="1">
    <citation type="journal article" date="2018" name="Science">
        <title>The opium poppy genome and morphinan production.</title>
        <authorList>
            <person name="Guo L."/>
            <person name="Winzer T."/>
            <person name="Yang X."/>
            <person name="Li Y."/>
            <person name="Ning Z."/>
            <person name="He Z."/>
            <person name="Teodor R."/>
            <person name="Lu Y."/>
            <person name="Bowser T.A."/>
            <person name="Graham I.A."/>
            <person name="Ye K."/>
        </authorList>
    </citation>
    <scope>NUCLEOTIDE SEQUENCE [LARGE SCALE GENOMIC DNA]</scope>
    <source>
        <strain evidence="4">cv. HN1</strain>
        <tissue evidence="3">Leaves</tissue>
    </source>
</reference>
<keyword evidence="4" id="KW-1185">Reference proteome</keyword>
<sequence>MHMLSRDPFSTSSVSARSMEGTSSTPTFMEFLGETLERSLLTKSLYWTILVFFALNYPPTFFAVS</sequence>
<evidence type="ECO:0000313" key="4">
    <source>
        <dbReference type="Proteomes" id="UP000316621"/>
    </source>
</evidence>
<dbReference type="Gramene" id="RZC79199">
    <property type="protein sequence ID" value="RZC79199"/>
    <property type="gene ID" value="C5167_003400"/>
</dbReference>
<organism evidence="3 4">
    <name type="scientific">Papaver somniferum</name>
    <name type="common">Opium poppy</name>
    <dbReference type="NCBI Taxonomy" id="3469"/>
    <lineage>
        <taxon>Eukaryota</taxon>
        <taxon>Viridiplantae</taxon>
        <taxon>Streptophyta</taxon>
        <taxon>Embryophyta</taxon>
        <taxon>Tracheophyta</taxon>
        <taxon>Spermatophyta</taxon>
        <taxon>Magnoliopsida</taxon>
        <taxon>Ranunculales</taxon>
        <taxon>Papaveraceae</taxon>
        <taxon>Papaveroideae</taxon>
        <taxon>Papaver</taxon>
    </lineage>
</organism>
<dbReference type="EMBL" id="CM010723">
    <property type="protein sequence ID" value="RZC79199.1"/>
    <property type="molecule type" value="Genomic_DNA"/>
</dbReference>
<accession>A0A4Y7L4L2</accession>
<dbReference type="AlphaFoldDB" id="A0A4Y7L4L2"/>
<feature type="compositionally biased region" description="Polar residues" evidence="1">
    <location>
        <begin position="8"/>
        <end position="24"/>
    </location>
</feature>
<gene>
    <name evidence="3" type="ORF">C5167_003400</name>
</gene>
<proteinExistence type="predicted"/>
<protein>
    <submittedName>
        <fullName evidence="3">Uncharacterized protein</fullName>
    </submittedName>
</protein>
<evidence type="ECO:0000313" key="3">
    <source>
        <dbReference type="EMBL" id="RZC79199.1"/>
    </source>
</evidence>
<keyword evidence="2" id="KW-1133">Transmembrane helix</keyword>
<name>A0A4Y7L4L2_PAPSO</name>
<feature type="region of interest" description="Disordered" evidence="1">
    <location>
        <begin position="1"/>
        <end position="24"/>
    </location>
</feature>
<keyword evidence="2" id="KW-0812">Transmembrane</keyword>
<keyword evidence="2" id="KW-0472">Membrane</keyword>